<comment type="similarity">
    <text evidence="2">Belongs to the type IA topoisomerase family.</text>
</comment>
<dbReference type="Pfam" id="PF13342">
    <property type="entry name" value="Toprim_Crpt"/>
    <property type="match status" value="1"/>
</dbReference>
<evidence type="ECO:0000256" key="5">
    <source>
        <dbReference type="ARBA" id="ARBA00023125"/>
    </source>
</evidence>
<evidence type="ECO:0000259" key="12">
    <source>
        <dbReference type="PROSITE" id="PS52039"/>
    </source>
</evidence>
<dbReference type="RefSeq" id="WP_095069442.1">
    <property type="nucleotide sequence ID" value="NZ_LT899436.1"/>
</dbReference>
<name>A0A238U635_9FLAO</name>
<dbReference type="PRINTS" id="PR00417">
    <property type="entry name" value="PRTPISMRASEI"/>
</dbReference>
<dbReference type="GO" id="GO:0003917">
    <property type="term" value="F:DNA topoisomerase type I (single strand cut, ATP-independent) activity"/>
    <property type="evidence" value="ECO:0007669"/>
    <property type="project" value="UniProtKB-EC"/>
</dbReference>
<dbReference type="EC" id="5.6.2.1" evidence="3"/>
<evidence type="ECO:0000256" key="3">
    <source>
        <dbReference type="ARBA" id="ARBA00012891"/>
    </source>
</evidence>
<dbReference type="PANTHER" id="PTHR11390">
    <property type="entry name" value="PROKARYOTIC DNA TOPOISOMERASE"/>
    <property type="match status" value="1"/>
</dbReference>
<evidence type="ECO:0000256" key="4">
    <source>
        <dbReference type="ARBA" id="ARBA00023029"/>
    </source>
</evidence>
<organism evidence="13 14">
    <name type="scientific">Tenacibaculum jejuense</name>
    <dbReference type="NCBI Taxonomy" id="584609"/>
    <lineage>
        <taxon>Bacteria</taxon>
        <taxon>Pseudomonadati</taxon>
        <taxon>Bacteroidota</taxon>
        <taxon>Flavobacteriia</taxon>
        <taxon>Flavobacteriales</taxon>
        <taxon>Flavobacteriaceae</taxon>
        <taxon>Tenacibaculum</taxon>
    </lineage>
</organism>
<dbReference type="InterPro" id="IPR013825">
    <property type="entry name" value="Topo_IA_cen_sub2"/>
</dbReference>
<dbReference type="InterPro" id="IPR006171">
    <property type="entry name" value="TOPRIM_dom"/>
</dbReference>
<evidence type="ECO:0000256" key="9">
    <source>
        <dbReference type="ARBA" id="ARBA00032235"/>
    </source>
</evidence>
<dbReference type="GO" id="GO:0006310">
    <property type="term" value="P:DNA recombination"/>
    <property type="evidence" value="ECO:0007669"/>
    <property type="project" value="TreeGrafter"/>
</dbReference>
<dbReference type="EMBL" id="LT899436">
    <property type="protein sequence ID" value="SNR14466.1"/>
    <property type="molecule type" value="Genomic_DNA"/>
</dbReference>
<dbReference type="InterPro" id="IPR000380">
    <property type="entry name" value="Topo_IA"/>
</dbReference>
<dbReference type="Proteomes" id="UP000215214">
    <property type="component" value="Chromosome TJEJU"/>
</dbReference>
<dbReference type="InterPro" id="IPR013497">
    <property type="entry name" value="Topo_IA_cen"/>
</dbReference>
<dbReference type="CDD" id="cd03362">
    <property type="entry name" value="TOPRIM_TopoIA_TopoIII"/>
    <property type="match status" value="1"/>
</dbReference>
<dbReference type="Gene3D" id="2.70.20.10">
    <property type="entry name" value="Topoisomerase I, domain 3"/>
    <property type="match status" value="1"/>
</dbReference>
<sequence length="689" mass="78414">MIAIITEKPSVASDLAAHLGITQRKNGYWLGKEYAITWAFGHLVGLAMPEIYGIKSFQKDNLPIIPQEFLLVPRQIKIKNEYRNDKRALEQLQIIKEIFDRCNKIIVATDAGREGELIFRYIYHFLNCKKPFERLWISSLTDEAITEGFQNLQKGTNYDSLYESAKARNQADWLIGINATQALSTQANNGVYSLGRVQTPTLAMVCERYLEHTKFQSELYWKVKLQHSSNGIVFHTLSEASFSSKKEAEASIEVLNTLKSVVIIESEQKEKREQPPLLYNITGLQKEANTMYNLSASQTLKIAQSLYEKKLISYPRTGSKYISEDMWHQIPELILSLEKNESLKEHAKKLRTQKLQKRIINNEKVTDHHALLITENTALDLTKEESMIYQLIASRILESVSAPCVKEVTNIKCKAKDQLFTTTGIVVISEGWRGIRGYFGQRNTPQLPEVKEGESIKIRNTSLQEKRTQPKPLLTETTLLSAMENAGKRIENEEERLAIKEVGLGTPATRANIIEILFKRNYIQRKKKSLVPTEKGLQVYEIVKNKSISNVTMTGEWEKSLANIEKGEMSVTDFQNSIKQYTKQITTEILNTEIKTSPKQLLQCPKCNKASVKLFPKVAKCTNDGCDWLLFRSICGKIISEKAVETLLTKGKTPLLKGLKSKAKKTFDAYLVIGTDAKTSFEFPQRKKK</sequence>
<dbReference type="SMART" id="SM00436">
    <property type="entry name" value="TOP1Bc"/>
    <property type="match status" value="1"/>
</dbReference>
<feature type="domain" description="Toprim" evidence="11">
    <location>
        <begin position="1"/>
        <end position="141"/>
    </location>
</feature>
<evidence type="ECO:0000256" key="2">
    <source>
        <dbReference type="ARBA" id="ARBA00009446"/>
    </source>
</evidence>
<dbReference type="InterPro" id="IPR003602">
    <property type="entry name" value="Topo_IA_DNA-bd_dom"/>
</dbReference>
<proteinExistence type="inferred from homology"/>
<dbReference type="Gene3D" id="1.10.290.10">
    <property type="entry name" value="Topoisomerase I, domain 4"/>
    <property type="match status" value="1"/>
</dbReference>
<dbReference type="GO" id="GO:0006281">
    <property type="term" value="P:DNA repair"/>
    <property type="evidence" value="ECO:0007669"/>
    <property type="project" value="TreeGrafter"/>
</dbReference>
<dbReference type="AlphaFoldDB" id="A0A238U635"/>
<dbReference type="Gene3D" id="3.40.50.140">
    <property type="match status" value="1"/>
</dbReference>
<evidence type="ECO:0000256" key="6">
    <source>
        <dbReference type="ARBA" id="ARBA00023235"/>
    </source>
</evidence>
<dbReference type="Pfam" id="PF01751">
    <property type="entry name" value="Toprim"/>
    <property type="match status" value="1"/>
</dbReference>
<evidence type="ECO:0000256" key="1">
    <source>
        <dbReference type="ARBA" id="ARBA00000213"/>
    </source>
</evidence>
<protein>
    <recommendedName>
        <fullName evidence="3">DNA topoisomerase</fullName>
        <ecNumber evidence="3">5.6.2.1</ecNumber>
    </recommendedName>
    <alternativeName>
        <fullName evidence="10">Omega-protein</fullName>
    </alternativeName>
    <alternativeName>
        <fullName evidence="9">Relaxing enzyme</fullName>
    </alternativeName>
    <alternativeName>
        <fullName evidence="7">Swivelase</fullName>
    </alternativeName>
    <alternativeName>
        <fullName evidence="8">Untwisting enzyme</fullName>
    </alternativeName>
</protein>
<keyword evidence="5" id="KW-0238">DNA-binding</keyword>
<dbReference type="SMART" id="SM00493">
    <property type="entry name" value="TOPRIM"/>
    <property type="match status" value="1"/>
</dbReference>
<feature type="domain" description="Topo IA-type catalytic" evidence="12">
    <location>
        <begin position="158"/>
        <end position="586"/>
    </location>
</feature>
<dbReference type="InterPro" id="IPR023405">
    <property type="entry name" value="Topo_IA_core_domain"/>
</dbReference>
<dbReference type="GO" id="GO:0043597">
    <property type="term" value="C:cytoplasmic replication fork"/>
    <property type="evidence" value="ECO:0007669"/>
    <property type="project" value="TreeGrafter"/>
</dbReference>
<dbReference type="InterPro" id="IPR034144">
    <property type="entry name" value="TOPRIM_TopoIII"/>
</dbReference>
<dbReference type="SUPFAM" id="SSF56712">
    <property type="entry name" value="Prokaryotic type I DNA topoisomerase"/>
    <property type="match status" value="1"/>
</dbReference>
<dbReference type="Gene3D" id="1.10.460.10">
    <property type="entry name" value="Topoisomerase I, domain 2"/>
    <property type="match status" value="1"/>
</dbReference>
<dbReference type="InterPro" id="IPR013826">
    <property type="entry name" value="Topo_IA_cen_sub3"/>
</dbReference>
<accession>A0A238U635</accession>
<dbReference type="GO" id="GO:0006265">
    <property type="term" value="P:DNA topological change"/>
    <property type="evidence" value="ECO:0007669"/>
    <property type="project" value="InterPro"/>
</dbReference>
<evidence type="ECO:0000256" key="10">
    <source>
        <dbReference type="ARBA" id="ARBA00032877"/>
    </source>
</evidence>
<dbReference type="InterPro" id="IPR025589">
    <property type="entry name" value="Toprim_C_rpt"/>
</dbReference>
<keyword evidence="4" id="KW-0799">Topoisomerase</keyword>
<dbReference type="KEGG" id="tje:TJEJU_0690"/>
<dbReference type="PROSITE" id="PS50880">
    <property type="entry name" value="TOPRIM"/>
    <property type="match status" value="1"/>
</dbReference>
<dbReference type="PROSITE" id="PS52039">
    <property type="entry name" value="TOPO_IA_2"/>
    <property type="match status" value="1"/>
</dbReference>
<dbReference type="GO" id="GO:0003677">
    <property type="term" value="F:DNA binding"/>
    <property type="evidence" value="ECO:0007669"/>
    <property type="project" value="UniProtKB-KW"/>
</dbReference>
<keyword evidence="6 13" id="KW-0413">Isomerase</keyword>
<evidence type="ECO:0000313" key="13">
    <source>
        <dbReference type="EMBL" id="SNR14466.1"/>
    </source>
</evidence>
<dbReference type="CDD" id="cd00186">
    <property type="entry name" value="TOP1Ac"/>
    <property type="match status" value="1"/>
</dbReference>
<evidence type="ECO:0000313" key="14">
    <source>
        <dbReference type="Proteomes" id="UP000215214"/>
    </source>
</evidence>
<dbReference type="OrthoDB" id="9803554at2"/>
<evidence type="ECO:0000259" key="11">
    <source>
        <dbReference type="PROSITE" id="PS50880"/>
    </source>
</evidence>
<dbReference type="InterPro" id="IPR013824">
    <property type="entry name" value="Topo_IA_cen_sub1"/>
</dbReference>
<comment type="catalytic activity">
    <reaction evidence="1">
        <text>ATP-independent breakage of single-stranded DNA, followed by passage and rejoining.</text>
        <dbReference type="EC" id="5.6.2.1"/>
    </reaction>
</comment>
<dbReference type="Pfam" id="PF01131">
    <property type="entry name" value="Topoisom_bac"/>
    <property type="match status" value="1"/>
</dbReference>
<dbReference type="PANTHER" id="PTHR11390:SF21">
    <property type="entry name" value="DNA TOPOISOMERASE 3-ALPHA"/>
    <property type="match status" value="1"/>
</dbReference>
<dbReference type="SMART" id="SM00437">
    <property type="entry name" value="TOP1Ac"/>
    <property type="match status" value="1"/>
</dbReference>
<reference evidence="13 14" key="1">
    <citation type="submission" date="2017-07" db="EMBL/GenBank/DDBJ databases">
        <authorList>
            <person name="Sun Z.S."/>
            <person name="Albrecht U."/>
            <person name="Echele G."/>
            <person name="Lee C.C."/>
        </authorList>
    </citation>
    <scope>NUCLEOTIDE SEQUENCE [LARGE SCALE GENOMIC DNA]</scope>
    <source>
        <strain evidence="14">type strain: KCTC 22618</strain>
    </source>
</reference>
<evidence type="ECO:0000256" key="7">
    <source>
        <dbReference type="ARBA" id="ARBA00030003"/>
    </source>
</evidence>
<keyword evidence="14" id="KW-1185">Reference proteome</keyword>
<evidence type="ECO:0000256" key="8">
    <source>
        <dbReference type="ARBA" id="ARBA00031985"/>
    </source>
</evidence>
<gene>
    <name evidence="13" type="ORF">TJEJU_0690</name>
</gene>
<dbReference type="InterPro" id="IPR003601">
    <property type="entry name" value="Topo_IA_2"/>
</dbReference>